<dbReference type="InterPro" id="IPR016039">
    <property type="entry name" value="Thiolase-like"/>
</dbReference>
<dbReference type="Pfam" id="PF16197">
    <property type="entry name" value="KAsynt_C_assoc"/>
    <property type="match status" value="1"/>
</dbReference>
<feature type="non-terminal residue" evidence="3">
    <location>
        <position position="68"/>
    </location>
</feature>
<feature type="domain" description="Polyketide synthase C-terminal extension" evidence="2">
    <location>
        <begin position="22"/>
        <end position="68"/>
    </location>
</feature>
<dbReference type="GO" id="GO:0006633">
    <property type="term" value="P:fatty acid biosynthetic process"/>
    <property type="evidence" value="ECO:0007669"/>
    <property type="project" value="TreeGrafter"/>
</dbReference>
<dbReference type="PATRIC" id="fig|68170.10.peg.4145"/>
<sequence>VIKMVQALRHGVLPRTLHVGTPTTQVDWESGAVEVLTSPRTWPSVDRARRAGISSFGVSGTNAHVIIE</sequence>
<keyword evidence="4" id="KW-1185">Reference proteome</keyword>
<evidence type="ECO:0000256" key="1">
    <source>
        <dbReference type="ARBA" id="ARBA00022679"/>
    </source>
</evidence>
<dbReference type="STRING" id="68170.GCA_000974445_08956"/>
<gene>
    <name evidence="3" type="ORF">UK23_48105</name>
</gene>
<evidence type="ECO:0000313" key="4">
    <source>
        <dbReference type="Proteomes" id="UP000033393"/>
    </source>
</evidence>
<dbReference type="EMBL" id="JYJG01000649">
    <property type="protein sequence ID" value="KJK32910.1"/>
    <property type="molecule type" value="Genomic_DNA"/>
</dbReference>
<dbReference type="InterPro" id="IPR032821">
    <property type="entry name" value="PKS_assoc"/>
</dbReference>
<organism evidence="3 4">
    <name type="scientific">Lentzea aerocolonigenes</name>
    <name type="common">Lechevalieria aerocolonigenes</name>
    <name type="synonym">Saccharothrix aerocolonigenes</name>
    <dbReference type="NCBI Taxonomy" id="68170"/>
    <lineage>
        <taxon>Bacteria</taxon>
        <taxon>Bacillati</taxon>
        <taxon>Actinomycetota</taxon>
        <taxon>Actinomycetes</taxon>
        <taxon>Pseudonocardiales</taxon>
        <taxon>Pseudonocardiaceae</taxon>
        <taxon>Lentzea</taxon>
    </lineage>
</organism>
<dbReference type="AlphaFoldDB" id="A0A0F0GCL4"/>
<name>A0A0F0GCL4_LENAE</name>
<evidence type="ECO:0000259" key="2">
    <source>
        <dbReference type="Pfam" id="PF16197"/>
    </source>
</evidence>
<feature type="non-terminal residue" evidence="3">
    <location>
        <position position="1"/>
    </location>
</feature>
<dbReference type="InterPro" id="IPR050091">
    <property type="entry name" value="PKS_NRPS_Biosynth_Enz"/>
</dbReference>
<reference evidence="3 4" key="1">
    <citation type="submission" date="2015-02" db="EMBL/GenBank/DDBJ databases">
        <authorList>
            <person name="Ju K.-S."/>
            <person name="Doroghazi J.R."/>
            <person name="Metcalf W."/>
        </authorList>
    </citation>
    <scope>NUCLEOTIDE SEQUENCE [LARGE SCALE GENOMIC DNA]</scope>
    <source>
        <strain evidence="3 4">NRRL B-16140</strain>
    </source>
</reference>
<dbReference type="GO" id="GO:0004312">
    <property type="term" value="F:fatty acid synthase activity"/>
    <property type="evidence" value="ECO:0007669"/>
    <property type="project" value="TreeGrafter"/>
</dbReference>
<accession>A0A0F0GCL4</accession>
<evidence type="ECO:0000313" key="3">
    <source>
        <dbReference type="EMBL" id="KJK32910.1"/>
    </source>
</evidence>
<dbReference type="PANTHER" id="PTHR43775:SF51">
    <property type="entry name" value="INACTIVE PHENOLPHTHIOCEROL SYNTHESIS POLYKETIDE SYNTHASE TYPE I PKS1-RELATED"/>
    <property type="match status" value="1"/>
</dbReference>
<dbReference type="RefSeq" id="WP_045318580.1">
    <property type="nucleotide sequence ID" value="NZ_JYJG01000649.1"/>
</dbReference>
<dbReference type="SUPFAM" id="SSF53901">
    <property type="entry name" value="Thiolase-like"/>
    <property type="match status" value="1"/>
</dbReference>
<dbReference type="OrthoDB" id="3699842at2"/>
<comment type="caution">
    <text evidence="3">The sequence shown here is derived from an EMBL/GenBank/DDBJ whole genome shotgun (WGS) entry which is preliminary data.</text>
</comment>
<dbReference type="Proteomes" id="UP000033393">
    <property type="component" value="Unassembled WGS sequence"/>
</dbReference>
<dbReference type="PANTHER" id="PTHR43775">
    <property type="entry name" value="FATTY ACID SYNTHASE"/>
    <property type="match status" value="1"/>
</dbReference>
<proteinExistence type="predicted"/>
<keyword evidence="1" id="KW-0808">Transferase</keyword>
<protein>
    <recommendedName>
        <fullName evidence="2">Polyketide synthase C-terminal extension domain-containing protein</fullName>
    </recommendedName>
</protein>
<dbReference type="Gene3D" id="3.40.47.10">
    <property type="match status" value="1"/>
</dbReference>
<dbReference type="eggNOG" id="COG3321">
    <property type="taxonomic scope" value="Bacteria"/>
</dbReference>